<feature type="region of interest" description="Disordered" evidence="1">
    <location>
        <begin position="58"/>
        <end position="141"/>
    </location>
</feature>
<dbReference type="AlphaFoldDB" id="A0A9Q0H314"/>
<protein>
    <submittedName>
        <fullName evidence="2">Uncharacterized protein</fullName>
    </submittedName>
</protein>
<sequence length="232" mass="26556">MHGWSDSFRLNEPSQELFLFSHRLYPLQLLEPLLEEKMEELIAVVLLLCLPIGGTSVVGRRIGEGPGKRKGGRTREEEGKKGGRRREEGKKDQGRRREEGRKETGRRRIEEEGKKDKGRTGSPVEVHPSRNAHNLDRTPTCMRKKKKTSEIAGAIKEMVEHSRARLEFFTASSSPSPTSIVTSSGFSVASCVKFWDSMPDLDRELYVRAVNHLQKNPEWRDAFFTMEDHRKL</sequence>
<evidence type="ECO:0000256" key="1">
    <source>
        <dbReference type="SAM" id="MobiDB-lite"/>
    </source>
</evidence>
<organism evidence="2 3">
    <name type="scientific">Protea cynaroides</name>
    <dbReference type="NCBI Taxonomy" id="273540"/>
    <lineage>
        <taxon>Eukaryota</taxon>
        <taxon>Viridiplantae</taxon>
        <taxon>Streptophyta</taxon>
        <taxon>Embryophyta</taxon>
        <taxon>Tracheophyta</taxon>
        <taxon>Spermatophyta</taxon>
        <taxon>Magnoliopsida</taxon>
        <taxon>Proteales</taxon>
        <taxon>Proteaceae</taxon>
        <taxon>Protea</taxon>
    </lineage>
</organism>
<name>A0A9Q0H314_9MAGN</name>
<dbReference type="Proteomes" id="UP001141806">
    <property type="component" value="Unassembled WGS sequence"/>
</dbReference>
<reference evidence="2" key="1">
    <citation type="journal article" date="2023" name="Plant J.">
        <title>The genome of the king protea, Protea cynaroides.</title>
        <authorList>
            <person name="Chang J."/>
            <person name="Duong T.A."/>
            <person name="Schoeman C."/>
            <person name="Ma X."/>
            <person name="Roodt D."/>
            <person name="Barker N."/>
            <person name="Li Z."/>
            <person name="Van de Peer Y."/>
            <person name="Mizrachi E."/>
        </authorList>
    </citation>
    <scope>NUCLEOTIDE SEQUENCE</scope>
    <source>
        <tissue evidence="2">Young leaves</tissue>
    </source>
</reference>
<accession>A0A9Q0H314</accession>
<feature type="compositionally biased region" description="Basic and acidic residues" evidence="1">
    <location>
        <begin position="61"/>
        <end position="119"/>
    </location>
</feature>
<evidence type="ECO:0000313" key="3">
    <source>
        <dbReference type="Proteomes" id="UP001141806"/>
    </source>
</evidence>
<keyword evidence="3" id="KW-1185">Reference proteome</keyword>
<gene>
    <name evidence="2" type="ORF">NE237_025385</name>
</gene>
<proteinExistence type="predicted"/>
<dbReference type="EMBL" id="JAMYWD010000010">
    <property type="protein sequence ID" value="KAJ4958274.1"/>
    <property type="molecule type" value="Genomic_DNA"/>
</dbReference>
<comment type="caution">
    <text evidence="2">The sequence shown here is derived from an EMBL/GenBank/DDBJ whole genome shotgun (WGS) entry which is preliminary data.</text>
</comment>
<evidence type="ECO:0000313" key="2">
    <source>
        <dbReference type="EMBL" id="KAJ4958274.1"/>
    </source>
</evidence>